<dbReference type="Proteomes" id="UP000276603">
    <property type="component" value="Unassembled WGS sequence"/>
</dbReference>
<evidence type="ECO:0000313" key="6">
    <source>
        <dbReference type="EMBL" id="RKN83311.1"/>
    </source>
</evidence>
<protein>
    <submittedName>
        <fullName evidence="6">NAD(P)-dependent oxidoreductase</fullName>
    </submittedName>
</protein>
<dbReference type="GO" id="GO:0016054">
    <property type="term" value="P:organic acid catabolic process"/>
    <property type="evidence" value="ECO:0007669"/>
    <property type="project" value="UniProtKB-ARBA"/>
</dbReference>
<dbReference type="InterPro" id="IPR006115">
    <property type="entry name" value="6PGDH_NADP-bd"/>
</dbReference>
<feature type="domain" description="3-hydroxyisobutyrate dehydrogenase-like NAD-binding" evidence="5">
    <location>
        <begin position="165"/>
        <end position="284"/>
    </location>
</feature>
<evidence type="ECO:0000313" key="7">
    <source>
        <dbReference type="Proteomes" id="UP000276603"/>
    </source>
</evidence>
<dbReference type="SUPFAM" id="SSF51735">
    <property type="entry name" value="NAD(P)-binding Rossmann-fold domains"/>
    <property type="match status" value="1"/>
</dbReference>
<name>A0A3B0CE63_9FLAO</name>
<dbReference type="Pfam" id="PF14833">
    <property type="entry name" value="NAD_binding_11"/>
    <property type="match status" value="1"/>
</dbReference>
<dbReference type="PIRSF" id="PIRSF000103">
    <property type="entry name" value="HIBADH"/>
    <property type="match status" value="1"/>
</dbReference>
<dbReference type="InterPro" id="IPR036291">
    <property type="entry name" value="NAD(P)-bd_dom_sf"/>
</dbReference>
<dbReference type="SUPFAM" id="SSF48179">
    <property type="entry name" value="6-phosphogluconate dehydrogenase C-terminal domain-like"/>
    <property type="match status" value="1"/>
</dbReference>
<dbReference type="PANTHER" id="PTHR43580">
    <property type="entry name" value="OXIDOREDUCTASE GLYR1-RELATED"/>
    <property type="match status" value="1"/>
</dbReference>
<gene>
    <name evidence="6" type="ORF">D7Z94_05655</name>
</gene>
<dbReference type="PANTHER" id="PTHR43580:SF2">
    <property type="entry name" value="CYTOKINE-LIKE NUCLEAR FACTOR N-PAC"/>
    <property type="match status" value="1"/>
</dbReference>
<dbReference type="GO" id="GO:0051287">
    <property type="term" value="F:NAD binding"/>
    <property type="evidence" value="ECO:0007669"/>
    <property type="project" value="InterPro"/>
</dbReference>
<dbReference type="EMBL" id="RBCJ01000001">
    <property type="protein sequence ID" value="RKN83311.1"/>
    <property type="molecule type" value="Genomic_DNA"/>
</dbReference>
<evidence type="ECO:0000256" key="3">
    <source>
        <dbReference type="PIRSR" id="PIRSR000103-1"/>
    </source>
</evidence>
<accession>A0A3B0CE63</accession>
<evidence type="ECO:0000256" key="1">
    <source>
        <dbReference type="ARBA" id="ARBA00023002"/>
    </source>
</evidence>
<proteinExistence type="predicted"/>
<keyword evidence="2" id="KW-0520">NAD</keyword>
<dbReference type="OrthoDB" id="9786703at2"/>
<dbReference type="InterPro" id="IPR002204">
    <property type="entry name" value="3-OH-isobutyrate_DH-rel_CS"/>
</dbReference>
<dbReference type="InterPro" id="IPR051265">
    <property type="entry name" value="HIBADH-related_NP60_sf"/>
</dbReference>
<feature type="domain" description="6-phosphogluconate dehydrogenase NADP-binding" evidence="4">
    <location>
        <begin position="3"/>
        <end position="159"/>
    </location>
</feature>
<keyword evidence="1" id="KW-0560">Oxidoreductase</keyword>
<evidence type="ECO:0000259" key="4">
    <source>
        <dbReference type="Pfam" id="PF03446"/>
    </source>
</evidence>
<dbReference type="InterPro" id="IPR013328">
    <property type="entry name" value="6PGD_dom2"/>
</dbReference>
<dbReference type="GO" id="GO:0016491">
    <property type="term" value="F:oxidoreductase activity"/>
    <property type="evidence" value="ECO:0007669"/>
    <property type="project" value="UniProtKB-KW"/>
</dbReference>
<dbReference type="InterPro" id="IPR008927">
    <property type="entry name" value="6-PGluconate_DH-like_C_sf"/>
</dbReference>
<sequence>MENIGFIGLGIMGSRMARNLQKAGYGLTLFNRTKSKAKDLLAQGAKWANSPKEVVLDNNIIITMLSTPEAIREVALGKNGFLKTMSKENVWVNCSTVNPSFAKEMAGEAKEKGIAYVDAPVAGTKEPAEKGELVFLVGGDTEVMAKLKPLIRIMGKKIIPLGNIGQGSHMKMLINLLLAQSMLAFGEAMALGKETGLTEETLFNVLLNVPVTAPFLKAVRPKLENGDYEPNFPLQWMQKDLHLASLTAYELNVAMPSLNIAKEIFAQAKQNGYGAKDFSSIYDYLKINNVNDNL</sequence>
<dbReference type="AlphaFoldDB" id="A0A3B0CE63"/>
<dbReference type="Pfam" id="PF03446">
    <property type="entry name" value="NAD_binding_2"/>
    <property type="match status" value="1"/>
</dbReference>
<dbReference type="Gene3D" id="1.10.1040.10">
    <property type="entry name" value="N-(1-d-carboxylethyl)-l-norvaline Dehydrogenase, domain 2"/>
    <property type="match status" value="1"/>
</dbReference>
<evidence type="ECO:0000259" key="5">
    <source>
        <dbReference type="Pfam" id="PF14833"/>
    </source>
</evidence>
<comment type="caution">
    <text evidence="6">The sequence shown here is derived from an EMBL/GenBank/DDBJ whole genome shotgun (WGS) entry which is preliminary data.</text>
</comment>
<dbReference type="PROSITE" id="PS00895">
    <property type="entry name" value="3_HYDROXYISOBUT_DH"/>
    <property type="match status" value="1"/>
</dbReference>
<keyword evidence="7" id="KW-1185">Reference proteome</keyword>
<dbReference type="GO" id="GO:0050661">
    <property type="term" value="F:NADP binding"/>
    <property type="evidence" value="ECO:0007669"/>
    <property type="project" value="InterPro"/>
</dbReference>
<evidence type="ECO:0000256" key="2">
    <source>
        <dbReference type="ARBA" id="ARBA00023027"/>
    </source>
</evidence>
<dbReference type="Gene3D" id="3.40.50.720">
    <property type="entry name" value="NAD(P)-binding Rossmann-like Domain"/>
    <property type="match status" value="1"/>
</dbReference>
<dbReference type="InterPro" id="IPR029154">
    <property type="entry name" value="HIBADH-like_NADP-bd"/>
</dbReference>
<feature type="active site" evidence="3">
    <location>
        <position position="171"/>
    </location>
</feature>
<organism evidence="6 7">
    <name type="scientific">Ulvibacterium marinum</name>
    <dbReference type="NCBI Taxonomy" id="2419782"/>
    <lineage>
        <taxon>Bacteria</taxon>
        <taxon>Pseudomonadati</taxon>
        <taxon>Bacteroidota</taxon>
        <taxon>Flavobacteriia</taxon>
        <taxon>Flavobacteriales</taxon>
        <taxon>Flavobacteriaceae</taxon>
        <taxon>Ulvibacterium</taxon>
    </lineage>
</organism>
<dbReference type="InterPro" id="IPR015815">
    <property type="entry name" value="HIBADH-related"/>
</dbReference>
<reference evidence="6 7" key="1">
    <citation type="submission" date="2018-10" db="EMBL/GenBank/DDBJ databases">
        <title>Ulvibacterium marinum gen. nov., sp. nov., a novel marine bacterium of the family Flavobacteriaceae, isolated from a culture of the green alga Ulva prolifera.</title>
        <authorList>
            <person name="Zhang Z."/>
        </authorList>
    </citation>
    <scope>NUCLEOTIDE SEQUENCE [LARGE SCALE GENOMIC DNA]</scope>
    <source>
        <strain evidence="6 7">CCMM003</strain>
    </source>
</reference>
<dbReference type="RefSeq" id="WP_120710518.1">
    <property type="nucleotide sequence ID" value="NZ_RBCJ01000001.1"/>
</dbReference>